<gene>
    <name evidence="6" type="ORF">GSLYS_00009108001</name>
</gene>
<name>A0AAV2HP40_LYMST</name>
<dbReference type="PROSITE" id="PS50089">
    <property type="entry name" value="ZF_RING_2"/>
    <property type="match status" value="1"/>
</dbReference>
<sequence length="48" mass="5541">MSLKEMREELTCPICMELFTQPRRLPCGHSYCHLCIKAILDKKAEESG</sequence>
<dbReference type="SUPFAM" id="SSF57850">
    <property type="entry name" value="RING/U-box"/>
    <property type="match status" value="1"/>
</dbReference>
<reference evidence="6 7" key="1">
    <citation type="submission" date="2024-04" db="EMBL/GenBank/DDBJ databases">
        <authorList>
            <consortium name="Genoscope - CEA"/>
            <person name="William W."/>
        </authorList>
    </citation>
    <scope>NUCLEOTIDE SEQUENCE [LARGE SCALE GENOMIC DNA]</scope>
</reference>
<keyword evidence="7" id="KW-1185">Reference proteome</keyword>
<evidence type="ECO:0000256" key="1">
    <source>
        <dbReference type="ARBA" id="ARBA00022723"/>
    </source>
</evidence>
<evidence type="ECO:0000256" key="3">
    <source>
        <dbReference type="ARBA" id="ARBA00022833"/>
    </source>
</evidence>
<evidence type="ECO:0000259" key="5">
    <source>
        <dbReference type="PROSITE" id="PS50089"/>
    </source>
</evidence>
<dbReference type="InterPro" id="IPR051051">
    <property type="entry name" value="E3_ubiq-ligase_TRIM/RNF"/>
</dbReference>
<accession>A0AAV2HP40</accession>
<dbReference type="InterPro" id="IPR013083">
    <property type="entry name" value="Znf_RING/FYVE/PHD"/>
</dbReference>
<dbReference type="Proteomes" id="UP001497497">
    <property type="component" value="Unassembled WGS sequence"/>
</dbReference>
<feature type="domain" description="RING-type" evidence="5">
    <location>
        <begin position="12"/>
        <end position="36"/>
    </location>
</feature>
<evidence type="ECO:0000256" key="4">
    <source>
        <dbReference type="PROSITE-ProRule" id="PRU00175"/>
    </source>
</evidence>
<dbReference type="InterPro" id="IPR001841">
    <property type="entry name" value="Znf_RING"/>
</dbReference>
<protein>
    <recommendedName>
        <fullName evidence="5">RING-type domain-containing protein</fullName>
    </recommendedName>
</protein>
<organism evidence="6 7">
    <name type="scientific">Lymnaea stagnalis</name>
    <name type="common">Great pond snail</name>
    <name type="synonym">Helix stagnalis</name>
    <dbReference type="NCBI Taxonomy" id="6523"/>
    <lineage>
        <taxon>Eukaryota</taxon>
        <taxon>Metazoa</taxon>
        <taxon>Spiralia</taxon>
        <taxon>Lophotrochozoa</taxon>
        <taxon>Mollusca</taxon>
        <taxon>Gastropoda</taxon>
        <taxon>Heterobranchia</taxon>
        <taxon>Euthyneura</taxon>
        <taxon>Panpulmonata</taxon>
        <taxon>Hygrophila</taxon>
        <taxon>Lymnaeoidea</taxon>
        <taxon>Lymnaeidae</taxon>
        <taxon>Lymnaea</taxon>
    </lineage>
</organism>
<dbReference type="GO" id="GO:0008270">
    <property type="term" value="F:zinc ion binding"/>
    <property type="evidence" value="ECO:0007669"/>
    <property type="project" value="UniProtKB-KW"/>
</dbReference>
<dbReference type="PROSITE" id="PS00518">
    <property type="entry name" value="ZF_RING_1"/>
    <property type="match status" value="1"/>
</dbReference>
<keyword evidence="1" id="KW-0479">Metal-binding</keyword>
<dbReference type="Gene3D" id="3.30.40.10">
    <property type="entry name" value="Zinc/RING finger domain, C3HC4 (zinc finger)"/>
    <property type="match status" value="1"/>
</dbReference>
<evidence type="ECO:0000313" key="7">
    <source>
        <dbReference type="Proteomes" id="UP001497497"/>
    </source>
</evidence>
<dbReference type="InterPro" id="IPR027370">
    <property type="entry name" value="Znf-RING_euk"/>
</dbReference>
<proteinExistence type="predicted"/>
<dbReference type="InterPro" id="IPR017907">
    <property type="entry name" value="Znf_RING_CS"/>
</dbReference>
<dbReference type="SMART" id="SM00184">
    <property type="entry name" value="RING"/>
    <property type="match status" value="1"/>
</dbReference>
<comment type="caution">
    <text evidence="6">The sequence shown here is derived from an EMBL/GenBank/DDBJ whole genome shotgun (WGS) entry which is preliminary data.</text>
</comment>
<dbReference type="EMBL" id="CAXITT010000193">
    <property type="protein sequence ID" value="CAL1535148.1"/>
    <property type="molecule type" value="Genomic_DNA"/>
</dbReference>
<dbReference type="PANTHER" id="PTHR25465:SF31">
    <property type="entry name" value="RING-TYPE DOMAIN-CONTAINING PROTEIN"/>
    <property type="match status" value="1"/>
</dbReference>
<dbReference type="AlphaFoldDB" id="A0AAV2HP40"/>
<evidence type="ECO:0000256" key="2">
    <source>
        <dbReference type="ARBA" id="ARBA00022771"/>
    </source>
</evidence>
<dbReference type="PANTHER" id="PTHR25465">
    <property type="entry name" value="B-BOX DOMAIN CONTAINING"/>
    <property type="match status" value="1"/>
</dbReference>
<keyword evidence="3" id="KW-0862">Zinc</keyword>
<evidence type="ECO:0000313" key="6">
    <source>
        <dbReference type="EMBL" id="CAL1535148.1"/>
    </source>
</evidence>
<dbReference type="Pfam" id="PF13445">
    <property type="entry name" value="zf-RING_UBOX"/>
    <property type="match status" value="1"/>
</dbReference>
<keyword evidence="2 4" id="KW-0863">Zinc-finger</keyword>